<proteinExistence type="predicted"/>
<evidence type="ECO:0000256" key="1">
    <source>
        <dbReference type="SAM" id="Coils"/>
    </source>
</evidence>
<evidence type="ECO:0000256" key="2">
    <source>
        <dbReference type="SAM" id="Phobius"/>
    </source>
</evidence>
<reference evidence="3 4" key="1">
    <citation type="submission" date="2016-10" db="EMBL/GenBank/DDBJ databases">
        <authorList>
            <person name="de Groot N.N."/>
        </authorList>
    </citation>
    <scope>NUCLEOTIDE SEQUENCE [LARGE SCALE GENOMIC DNA]</scope>
    <source>
        <strain evidence="3 4">DSM 23048</strain>
    </source>
</reference>
<name>A0A1H6SNJ6_9FLAO</name>
<evidence type="ECO:0008006" key="5">
    <source>
        <dbReference type="Google" id="ProtNLM"/>
    </source>
</evidence>
<evidence type="ECO:0000313" key="3">
    <source>
        <dbReference type="EMBL" id="SEI69519.1"/>
    </source>
</evidence>
<gene>
    <name evidence="3" type="ORF">SAMN04488018_103103</name>
</gene>
<keyword evidence="2" id="KW-0472">Membrane</keyword>
<dbReference type="GeneID" id="82256231"/>
<keyword evidence="1" id="KW-0175">Coiled coil</keyword>
<dbReference type="Gene3D" id="1.25.40.10">
    <property type="entry name" value="Tetratricopeptide repeat domain"/>
    <property type="match status" value="2"/>
</dbReference>
<keyword evidence="2" id="KW-0812">Transmembrane</keyword>
<feature type="transmembrane region" description="Helical" evidence="2">
    <location>
        <begin position="425"/>
        <end position="447"/>
    </location>
</feature>
<dbReference type="Proteomes" id="UP000183077">
    <property type="component" value="Unassembled WGS sequence"/>
</dbReference>
<dbReference type="AlphaFoldDB" id="A0A1H6SNJ6"/>
<protein>
    <recommendedName>
        <fullName evidence="5">Histidine kinase</fullName>
    </recommendedName>
</protein>
<dbReference type="RefSeq" id="WP_244154467.1">
    <property type="nucleotide sequence ID" value="NZ_FNYS01000003.1"/>
</dbReference>
<organism evidence="3 4">
    <name type="scientific">Myroides marinus</name>
    <dbReference type="NCBI Taxonomy" id="703342"/>
    <lineage>
        <taxon>Bacteria</taxon>
        <taxon>Pseudomonadati</taxon>
        <taxon>Bacteroidota</taxon>
        <taxon>Flavobacteriia</taxon>
        <taxon>Flavobacteriales</taxon>
        <taxon>Flavobacteriaceae</taxon>
        <taxon>Myroides</taxon>
    </lineage>
</organism>
<dbReference type="SMART" id="SM00028">
    <property type="entry name" value="TPR"/>
    <property type="match status" value="3"/>
</dbReference>
<accession>A0A1H6SNJ6</accession>
<dbReference type="InterPro" id="IPR019734">
    <property type="entry name" value="TPR_rpt"/>
</dbReference>
<dbReference type="InterPro" id="IPR011990">
    <property type="entry name" value="TPR-like_helical_dom_sf"/>
</dbReference>
<feature type="coiled-coil region" evidence="1">
    <location>
        <begin position="510"/>
        <end position="537"/>
    </location>
</feature>
<dbReference type="EMBL" id="FNYS01000003">
    <property type="protein sequence ID" value="SEI69519.1"/>
    <property type="molecule type" value="Genomic_DNA"/>
</dbReference>
<sequence length="595" mass="68401">MERFRLINFLLVVSTLLLVNCSKPKQVSKTDYDQLFAVWYDNDHKDSLAQLLKPAVDVALKLENSAPNRVVIDSVLDQLRWTRDSVSFFKLSNKAIKYAKAKSDHQMLANAYNDIGMYYHDLGVLDSTFYYYIKAENSYRESGDSVKMGEMEFYQARVLFEQGLHMESEVKVSKSLSVLGNNPLSPIPFEANSLMALCLIERKDYKSAQDYFLKGLSLMQKDYNKNLILEQDRLLLAMTMLYLNLSDVAYLLKDYDLAIEYATTGLTYTTANTPLLLTAVLKANINASKLLLDASKGNFTNADFYLREVIDVYYEALNVNSSMFANHQAMMIAELYLTINNSTEALMWAEKSYNLSKEREIIIDQRTALEFILKHSAIKDSKKIDEIITLSHTIEEQDYLTRNQFARIAFETEEIETENNALKNLILIIIIVSLAIILGLSIGVFFYRLNNKDKKLQFVRQQQKADESIYQLILEKNSIKLKTKKAVYSKIAKDIHDGIVNGIFTIRFNLQQLGTDNENLKSRLIKELENLEKTTRDISHALADNEIFKEVNFSGLVEELVGMQKNKWQTKFVFHQDKKVNLEKLSAIKKLISII</sequence>
<keyword evidence="2" id="KW-1133">Transmembrane helix</keyword>
<evidence type="ECO:0000313" key="4">
    <source>
        <dbReference type="Proteomes" id="UP000183077"/>
    </source>
</evidence>
<dbReference type="SUPFAM" id="SSF48452">
    <property type="entry name" value="TPR-like"/>
    <property type="match status" value="1"/>
</dbReference>